<dbReference type="InterPro" id="IPR006197">
    <property type="entry name" value="Peptidase_S24_LexA"/>
</dbReference>
<protein>
    <submittedName>
        <fullName evidence="10">Error-prone repair protein UmuD</fullName>
    </submittedName>
</protein>
<dbReference type="CDD" id="cd06529">
    <property type="entry name" value="S24_LexA-like"/>
    <property type="match status" value="1"/>
</dbReference>
<dbReference type="Proteomes" id="UP000195913">
    <property type="component" value="Unassembled WGS sequence"/>
</dbReference>
<evidence type="ECO:0000313" key="11">
    <source>
        <dbReference type="Proteomes" id="UP000195913"/>
    </source>
</evidence>
<dbReference type="AlphaFoldDB" id="A0A1R4ES40"/>
<evidence type="ECO:0000256" key="2">
    <source>
        <dbReference type="ARBA" id="ARBA00022763"/>
    </source>
</evidence>
<keyword evidence="5" id="KW-0234">DNA repair</keyword>
<dbReference type="PANTHER" id="PTHR33516:SF2">
    <property type="entry name" value="LEXA REPRESSOR-RELATED"/>
    <property type="match status" value="1"/>
</dbReference>
<comment type="similarity">
    <text evidence="1 7">Belongs to the peptidase S24 family.</text>
</comment>
<evidence type="ECO:0000259" key="9">
    <source>
        <dbReference type="Pfam" id="PF00717"/>
    </source>
</evidence>
<evidence type="ECO:0000313" key="10">
    <source>
        <dbReference type="EMBL" id="SJM46488.1"/>
    </source>
</evidence>
<dbReference type="GO" id="GO:0006281">
    <property type="term" value="P:DNA repair"/>
    <property type="evidence" value="ECO:0007669"/>
    <property type="project" value="UniProtKB-KW"/>
</dbReference>
<evidence type="ECO:0000256" key="5">
    <source>
        <dbReference type="ARBA" id="ARBA00023204"/>
    </source>
</evidence>
<dbReference type="GO" id="GO:0006355">
    <property type="term" value="P:regulation of DNA-templated transcription"/>
    <property type="evidence" value="ECO:0007669"/>
    <property type="project" value="InterPro"/>
</dbReference>
<feature type="domain" description="Peptidase S24/S26A/S26B/S26C" evidence="9">
    <location>
        <begin position="28"/>
        <end position="139"/>
    </location>
</feature>
<keyword evidence="3 7" id="KW-0378">Hydrolase</keyword>
<evidence type="ECO:0000256" key="4">
    <source>
        <dbReference type="ARBA" id="ARBA00022813"/>
    </source>
</evidence>
<dbReference type="GO" id="GO:0016787">
    <property type="term" value="F:hydrolase activity"/>
    <property type="evidence" value="ECO:0007669"/>
    <property type="project" value="UniProtKB-KW"/>
</dbReference>
<name>A0A1R4ES40_9MICC</name>
<dbReference type="InterPro" id="IPR039418">
    <property type="entry name" value="LexA-like"/>
</dbReference>
<dbReference type="GO" id="GO:0009432">
    <property type="term" value="P:SOS response"/>
    <property type="evidence" value="ECO:0007669"/>
    <property type="project" value="UniProtKB-KW"/>
</dbReference>
<evidence type="ECO:0000256" key="1">
    <source>
        <dbReference type="ARBA" id="ARBA00007484"/>
    </source>
</evidence>
<feature type="region of interest" description="Disordered" evidence="8">
    <location>
        <begin position="1"/>
        <end position="37"/>
    </location>
</feature>
<keyword evidence="11" id="KW-1185">Reference proteome</keyword>
<proteinExistence type="inferred from homology"/>
<dbReference type="InterPro" id="IPR015927">
    <property type="entry name" value="Peptidase_S24_S26A/B/C"/>
</dbReference>
<dbReference type="InterPro" id="IPR036286">
    <property type="entry name" value="LexA/Signal_pep-like_sf"/>
</dbReference>
<dbReference type="GO" id="GO:0003677">
    <property type="term" value="F:DNA binding"/>
    <property type="evidence" value="ECO:0007669"/>
    <property type="project" value="InterPro"/>
</dbReference>
<dbReference type="SUPFAM" id="SSF51306">
    <property type="entry name" value="LexA/Signal peptidase"/>
    <property type="match status" value="1"/>
</dbReference>
<evidence type="ECO:0000256" key="8">
    <source>
        <dbReference type="SAM" id="MobiDB-lite"/>
    </source>
</evidence>
<dbReference type="NCBIfam" id="NF007621">
    <property type="entry name" value="PRK10276.1"/>
    <property type="match status" value="1"/>
</dbReference>
<keyword evidence="4 7" id="KW-0068">Autocatalytic cleavage</keyword>
<dbReference type="Pfam" id="PF00717">
    <property type="entry name" value="Peptidase_S24"/>
    <property type="match status" value="1"/>
</dbReference>
<dbReference type="PANTHER" id="PTHR33516">
    <property type="entry name" value="LEXA REPRESSOR"/>
    <property type="match status" value="1"/>
</dbReference>
<evidence type="ECO:0000256" key="7">
    <source>
        <dbReference type="RuleBase" id="RU003991"/>
    </source>
</evidence>
<dbReference type="PRINTS" id="PR00726">
    <property type="entry name" value="LEXASERPTASE"/>
</dbReference>
<evidence type="ECO:0000256" key="3">
    <source>
        <dbReference type="ARBA" id="ARBA00022801"/>
    </source>
</evidence>
<gene>
    <name evidence="10" type="ORF">FM101_00515</name>
</gene>
<keyword evidence="6" id="KW-0742">SOS response</keyword>
<sequence>MFGQDPVYVPPAGTMPGDDVSGEPTAERQASGFPSPARDYFHGGIDLNRHLIRDRTSTFIMRVAGNSMAASGICDGDEVIVDRSLPARDGRVVIAVLEAEMVIRRLGIDAGGVSLHTDDPSTRPVLVEALEDLTVWGVVTRCLHHV</sequence>
<reference evidence="10 11" key="1">
    <citation type="submission" date="2017-02" db="EMBL/GenBank/DDBJ databases">
        <authorList>
            <person name="Peterson S.W."/>
        </authorList>
    </citation>
    <scope>NUCLEOTIDE SEQUENCE [LARGE SCALE GENOMIC DNA]</scope>
    <source>
        <strain evidence="10 11">B Ar 00.02</strain>
    </source>
</reference>
<accession>A0A1R4ES40</accession>
<organism evidence="10 11">
    <name type="scientific">Arthrobacter rhombi</name>
    <dbReference type="NCBI Taxonomy" id="71253"/>
    <lineage>
        <taxon>Bacteria</taxon>
        <taxon>Bacillati</taxon>
        <taxon>Actinomycetota</taxon>
        <taxon>Actinomycetes</taxon>
        <taxon>Micrococcales</taxon>
        <taxon>Micrococcaceae</taxon>
        <taxon>Arthrobacter</taxon>
    </lineage>
</organism>
<keyword evidence="2" id="KW-0227">DNA damage</keyword>
<dbReference type="Gene3D" id="2.10.109.10">
    <property type="entry name" value="Umud Fragment, subunit A"/>
    <property type="match status" value="1"/>
</dbReference>
<evidence type="ECO:0000256" key="6">
    <source>
        <dbReference type="ARBA" id="ARBA00023236"/>
    </source>
</evidence>
<dbReference type="EMBL" id="FUHW01000002">
    <property type="protein sequence ID" value="SJM46488.1"/>
    <property type="molecule type" value="Genomic_DNA"/>
</dbReference>
<dbReference type="InterPro" id="IPR050077">
    <property type="entry name" value="LexA_repressor"/>
</dbReference>